<organism evidence="1 2">
    <name type="scientific">Nicrophorus vespilloides</name>
    <name type="common">Boreal carrion beetle</name>
    <dbReference type="NCBI Taxonomy" id="110193"/>
    <lineage>
        <taxon>Eukaryota</taxon>
        <taxon>Metazoa</taxon>
        <taxon>Ecdysozoa</taxon>
        <taxon>Arthropoda</taxon>
        <taxon>Hexapoda</taxon>
        <taxon>Insecta</taxon>
        <taxon>Pterygota</taxon>
        <taxon>Neoptera</taxon>
        <taxon>Endopterygota</taxon>
        <taxon>Coleoptera</taxon>
        <taxon>Polyphaga</taxon>
        <taxon>Staphyliniformia</taxon>
        <taxon>Silphidae</taxon>
        <taxon>Nicrophorinae</taxon>
        <taxon>Nicrophorus</taxon>
    </lineage>
</organism>
<proteinExistence type="predicted"/>
<dbReference type="Proteomes" id="UP000695000">
    <property type="component" value="Unplaced"/>
</dbReference>
<protein>
    <submittedName>
        <fullName evidence="2">Protein NDUFAF4 homolog isoform X1</fullName>
    </submittedName>
</protein>
<sequence length="198" mass="22624">MGKALSTIRNPLRNFNLEGRAHAAVSKNKPTAAPKHKADQMNYEQILHDHPDIVEESRKKHHVLDKHLKDIYVISNDAEVIKEQDPNKPLPTDRKPVEDFEYGVKQPTIVPHGKITLKQALEFISQHQNNPAVWTSSKISDDYLLSEEKVKNILKYFRVYELYVPPTKMNATIGKPSLPKTFGKRVQRAQLASGQKED</sequence>
<dbReference type="InterPro" id="IPR009622">
    <property type="entry name" value="NDUFAF4"/>
</dbReference>
<dbReference type="PANTHER" id="PTHR13338">
    <property type="entry name" value="UPF0240 PROTEIN"/>
    <property type="match status" value="1"/>
</dbReference>
<dbReference type="PANTHER" id="PTHR13338:SF4">
    <property type="entry name" value="NADH DEHYDROGENASE [UBIQUINONE] 1 ALPHA SUBCOMPLEX ASSEMBLY FACTOR 4"/>
    <property type="match status" value="1"/>
</dbReference>
<evidence type="ECO:0000313" key="1">
    <source>
        <dbReference type="Proteomes" id="UP000695000"/>
    </source>
</evidence>
<evidence type="ECO:0000313" key="2">
    <source>
        <dbReference type="RefSeq" id="XP_017769492.1"/>
    </source>
</evidence>
<dbReference type="Pfam" id="PF06784">
    <property type="entry name" value="UPF0240"/>
    <property type="match status" value="1"/>
</dbReference>
<keyword evidence="1" id="KW-1185">Reference proteome</keyword>
<reference evidence="2" key="1">
    <citation type="submission" date="2025-08" db="UniProtKB">
        <authorList>
            <consortium name="RefSeq"/>
        </authorList>
    </citation>
    <scope>IDENTIFICATION</scope>
    <source>
        <tissue evidence="2">Whole Larva</tissue>
    </source>
</reference>
<dbReference type="RefSeq" id="XP_017769492.1">
    <property type="nucleotide sequence ID" value="XM_017914003.1"/>
</dbReference>
<name>A0ABM1M4J2_NICVS</name>
<dbReference type="GeneID" id="108557481"/>
<gene>
    <name evidence="2" type="primary">LOC108557481</name>
</gene>
<accession>A0ABM1M4J2</accession>